<evidence type="ECO:0000256" key="2">
    <source>
        <dbReference type="SAM" id="MobiDB-lite"/>
    </source>
</evidence>
<sequence length="146" mass="16618">MRWSCLGKLVCLDNRREHLRDVWDTGAGLGWRRYGKRCRGKRGQLHRDDIKMDIGTQILDLKEDILSLRNDARADIKTLREELTGELAKLSNKQAEATRQMEDLGNTLSDMIDSRRIGAQPAAYDQEMQDSKKNSRTSKTGAGDVI</sequence>
<organism evidence="3 4">
    <name type="scientific">Knipowitschia caucasica</name>
    <name type="common">Caucasian dwarf goby</name>
    <name type="synonym">Pomatoschistus caucasicus</name>
    <dbReference type="NCBI Taxonomy" id="637954"/>
    <lineage>
        <taxon>Eukaryota</taxon>
        <taxon>Metazoa</taxon>
        <taxon>Chordata</taxon>
        <taxon>Craniata</taxon>
        <taxon>Vertebrata</taxon>
        <taxon>Euteleostomi</taxon>
        <taxon>Actinopterygii</taxon>
        <taxon>Neopterygii</taxon>
        <taxon>Teleostei</taxon>
        <taxon>Neoteleostei</taxon>
        <taxon>Acanthomorphata</taxon>
        <taxon>Gobiaria</taxon>
        <taxon>Gobiiformes</taxon>
        <taxon>Gobioidei</taxon>
        <taxon>Gobiidae</taxon>
        <taxon>Gobiinae</taxon>
        <taxon>Knipowitschia</taxon>
    </lineage>
</organism>
<evidence type="ECO:0000313" key="4">
    <source>
        <dbReference type="Proteomes" id="UP001497482"/>
    </source>
</evidence>
<name>A0AAV2LL08_KNICA</name>
<feature type="region of interest" description="Disordered" evidence="2">
    <location>
        <begin position="115"/>
        <end position="146"/>
    </location>
</feature>
<evidence type="ECO:0000256" key="1">
    <source>
        <dbReference type="SAM" id="Coils"/>
    </source>
</evidence>
<gene>
    <name evidence="3" type="ORF">KC01_LOCUS30348</name>
</gene>
<evidence type="ECO:0000313" key="3">
    <source>
        <dbReference type="EMBL" id="CAL1602594.1"/>
    </source>
</evidence>
<reference evidence="3 4" key="1">
    <citation type="submission" date="2024-04" db="EMBL/GenBank/DDBJ databases">
        <authorList>
            <person name="Waldvogel A.-M."/>
            <person name="Schoenle A."/>
        </authorList>
    </citation>
    <scope>NUCLEOTIDE SEQUENCE [LARGE SCALE GENOMIC DNA]</scope>
</reference>
<feature type="coiled-coil region" evidence="1">
    <location>
        <begin position="62"/>
        <end position="107"/>
    </location>
</feature>
<dbReference type="AlphaFoldDB" id="A0AAV2LL08"/>
<keyword evidence="1" id="KW-0175">Coiled coil</keyword>
<accession>A0AAV2LL08</accession>
<dbReference type="EMBL" id="OZ035825">
    <property type="protein sequence ID" value="CAL1602594.1"/>
    <property type="molecule type" value="Genomic_DNA"/>
</dbReference>
<proteinExistence type="predicted"/>
<dbReference type="Proteomes" id="UP001497482">
    <property type="component" value="Chromosome 3"/>
</dbReference>
<keyword evidence="4" id="KW-1185">Reference proteome</keyword>
<protein>
    <submittedName>
        <fullName evidence="3">Uncharacterized protein</fullName>
    </submittedName>
</protein>